<accession>A0A8E2AUW8</accession>
<dbReference type="EMBL" id="KV722444">
    <property type="protein sequence ID" value="OCH88775.1"/>
    <property type="molecule type" value="Genomic_DNA"/>
</dbReference>
<evidence type="ECO:0000313" key="1">
    <source>
        <dbReference type="EMBL" id="OCH88775.1"/>
    </source>
</evidence>
<dbReference type="OrthoDB" id="2423701at2759"/>
<reference evidence="1 2" key="1">
    <citation type="submission" date="2016-07" db="EMBL/GenBank/DDBJ databases">
        <title>Draft genome of the white-rot fungus Obba rivulosa 3A-2.</title>
        <authorList>
            <consortium name="DOE Joint Genome Institute"/>
            <person name="Miettinen O."/>
            <person name="Riley R."/>
            <person name="Acob R."/>
            <person name="Barry K."/>
            <person name="Cullen D."/>
            <person name="De Vries R."/>
            <person name="Hainaut M."/>
            <person name="Hatakka A."/>
            <person name="Henrissat B."/>
            <person name="Hilden K."/>
            <person name="Kuo R."/>
            <person name="Labutti K."/>
            <person name="Lipzen A."/>
            <person name="Makela M.R."/>
            <person name="Sandor L."/>
            <person name="Spatafora J.W."/>
            <person name="Grigoriev I.V."/>
            <person name="Hibbett D.S."/>
        </authorList>
    </citation>
    <scope>NUCLEOTIDE SEQUENCE [LARGE SCALE GENOMIC DNA]</scope>
    <source>
        <strain evidence="1 2">3A-2</strain>
    </source>
</reference>
<evidence type="ECO:0000313" key="2">
    <source>
        <dbReference type="Proteomes" id="UP000250043"/>
    </source>
</evidence>
<proteinExistence type="predicted"/>
<keyword evidence="2" id="KW-1185">Reference proteome</keyword>
<protein>
    <submittedName>
        <fullName evidence="1">Uncharacterized protein</fullName>
    </submittedName>
</protein>
<name>A0A8E2AUW8_9APHY</name>
<dbReference type="Proteomes" id="UP000250043">
    <property type="component" value="Unassembled WGS sequence"/>
</dbReference>
<dbReference type="AlphaFoldDB" id="A0A8E2AUW8"/>
<gene>
    <name evidence="1" type="ORF">OBBRIDRAFT_66304</name>
</gene>
<organism evidence="1 2">
    <name type="scientific">Obba rivulosa</name>
    <dbReference type="NCBI Taxonomy" id="1052685"/>
    <lineage>
        <taxon>Eukaryota</taxon>
        <taxon>Fungi</taxon>
        <taxon>Dikarya</taxon>
        <taxon>Basidiomycota</taxon>
        <taxon>Agaricomycotina</taxon>
        <taxon>Agaricomycetes</taxon>
        <taxon>Polyporales</taxon>
        <taxon>Gelatoporiaceae</taxon>
        <taxon>Obba</taxon>
    </lineage>
</organism>
<sequence length="84" mass="9402">MRYASMDQRIQNIPRLCSLTRRTPKCGAIAQQVPSLFADALRDAFQATLLQPTYAKAWARIAVAKKELLEFEERNVSHSSPGAP</sequence>